<feature type="transmembrane region" description="Helical" evidence="5">
    <location>
        <begin position="250"/>
        <end position="266"/>
    </location>
</feature>
<evidence type="ECO:0000256" key="2">
    <source>
        <dbReference type="ARBA" id="ARBA00022692"/>
    </source>
</evidence>
<keyword evidence="4 5" id="KW-0472">Membrane</keyword>
<keyword evidence="2 5" id="KW-0812">Transmembrane</keyword>
<feature type="transmembrane region" description="Helical" evidence="5">
    <location>
        <begin position="226"/>
        <end position="244"/>
    </location>
</feature>
<gene>
    <name evidence="7" type="ORF">GCM10010912_52430</name>
</gene>
<evidence type="ECO:0000313" key="7">
    <source>
        <dbReference type="EMBL" id="GGG01130.1"/>
    </source>
</evidence>
<dbReference type="Pfam" id="PF04932">
    <property type="entry name" value="Wzy_C"/>
    <property type="match status" value="1"/>
</dbReference>
<evidence type="ECO:0000313" key="8">
    <source>
        <dbReference type="Proteomes" id="UP000637643"/>
    </source>
</evidence>
<feature type="transmembrane region" description="Helical" evidence="5">
    <location>
        <begin position="312"/>
        <end position="329"/>
    </location>
</feature>
<proteinExistence type="predicted"/>
<feature type="transmembrane region" description="Helical" evidence="5">
    <location>
        <begin position="350"/>
        <end position="370"/>
    </location>
</feature>
<dbReference type="PANTHER" id="PTHR37422:SF13">
    <property type="entry name" value="LIPOPOLYSACCHARIDE BIOSYNTHESIS PROTEIN PA4999-RELATED"/>
    <property type="match status" value="1"/>
</dbReference>
<dbReference type="Proteomes" id="UP000637643">
    <property type="component" value="Unassembled WGS sequence"/>
</dbReference>
<dbReference type="EMBL" id="BMKR01000031">
    <property type="protein sequence ID" value="GGG01130.1"/>
    <property type="molecule type" value="Genomic_DNA"/>
</dbReference>
<feature type="domain" description="O-antigen ligase-related" evidence="6">
    <location>
        <begin position="314"/>
        <end position="460"/>
    </location>
</feature>
<name>A0A917FT66_9BACL</name>
<feature type="transmembrane region" description="Helical" evidence="5">
    <location>
        <begin position="507"/>
        <end position="525"/>
    </location>
</feature>
<evidence type="ECO:0000256" key="3">
    <source>
        <dbReference type="ARBA" id="ARBA00022989"/>
    </source>
</evidence>
<sequence length="915" mass="101386">MSKPVYGKNAAQSRNVEKISGSVWALCAAFILFLCWTPFQVGLFNGQQMDFEKPLYISALLSGLMLLAWVVLYYKKFKLDEQQDLVAAATLLLPLTYALSLFVAVSHYMAMNMLFIQSMYAAVFIIAFYLLKQKQLNVVIQNAVLAISYFIIWFGLLNWLGGSKFAASLVGWFSNTVRNDKYLDAVMTDSNGLRLTSIFQYANTYAAFGMAFLFVAVFALIRSRKWYGTLTHGFMLVPIIVSILLTLSRGGLVLLPVVFILLLLFLKPAQQILWIVHLGIAGIASLVIANPITTLGTELNTAFTSLAALKGWAYLLGASAVVAVLGWIIQRYAAPWLEQKTGAWGARKLTGLWIPLGSVVMVAIVAFLFIGTSAKNILPANIGTRLENINFRQHSVLERITFYKDAIKVVKDYPILGTGGGGWASLFEKYENNPYTVLQVHNFFLQYMIEVGIVGFVLFMGFILYIFYKYTRGYLKRDKNEFENGFFYLIIALSILVHSLLDFNMSYAFMGILVFLGLAGMAAVMESKPLRRSWNKTGIRLGYYGVLTVSTLFMLFLSISYIGSSSEALKGKSLVPVSTSYEEIKAPFAAALKDRPSHPESVLYVTSLNYQVFNQTQDEKFLAESYSLLTRALKDEPYNKNLLTQLVNYYDLKGDKPAALAVFVDNADKFVWDIKWYDGLITRAAALGQEAHVQKDDAKEKDYFSKGLAAYNGVIAGIEHIKTLPPEQLQGRAFSVTPTIALSAGKIQYMSGQKDEAAATLNLGLGTDYPDLVNSGTPWSTEWYAALISRSFELGQAAYSQGNQDGKALHFTTGLTAYNQVVADQGQTINATPSTVLNVGKMQLMSGQNKPAATTLKQALTADYNDVVNREIARYYLAALIKAGEEDQTVYNALIAVDPAEAEQINALASTQFQQ</sequence>
<feature type="transmembrane region" description="Helical" evidence="5">
    <location>
        <begin position="198"/>
        <end position="221"/>
    </location>
</feature>
<feature type="transmembrane region" description="Helical" evidence="5">
    <location>
        <begin position="541"/>
        <end position="563"/>
    </location>
</feature>
<dbReference type="InterPro" id="IPR011990">
    <property type="entry name" value="TPR-like_helical_dom_sf"/>
</dbReference>
<comment type="subcellular location">
    <subcellularLocation>
        <location evidence="1">Membrane</location>
        <topology evidence="1">Multi-pass membrane protein</topology>
    </subcellularLocation>
</comment>
<feature type="transmembrane region" description="Helical" evidence="5">
    <location>
        <begin position="55"/>
        <end position="74"/>
    </location>
</feature>
<feature type="transmembrane region" description="Helical" evidence="5">
    <location>
        <begin position="273"/>
        <end position="292"/>
    </location>
</feature>
<comment type="caution">
    <text evidence="7">The sequence shown here is derived from an EMBL/GenBank/DDBJ whole genome shotgun (WGS) entry which is preliminary data.</text>
</comment>
<dbReference type="Gene3D" id="1.25.40.10">
    <property type="entry name" value="Tetratricopeptide repeat domain"/>
    <property type="match status" value="1"/>
</dbReference>
<dbReference type="InterPro" id="IPR007016">
    <property type="entry name" value="O-antigen_ligase-rel_domated"/>
</dbReference>
<accession>A0A917FT66</accession>
<organism evidence="7 8">
    <name type="scientific">Paenibacillus albidus</name>
    <dbReference type="NCBI Taxonomy" id="2041023"/>
    <lineage>
        <taxon>Bacteria</taxon>
        <taxon>Bacillati</taxon>
        <taxon>Bacillota</taxon>
        <taxon>Bacilli</taxon>
        <taxon>Bacillales</taxon>
        <taxon>Paenibacillaceae</taxon>
        <taxon>Paenibacillus</taxon>
    </lineage>
</organism>
<feature type="transmembrane region" description="Helical" evidence="5">
    <location>
        <begin position="143"/>
        <end position="161"/>
    </location>
</feature>
<dbReference type="RefSeq" id="WP_189030135.1">
    <property type="nucleotide sequence ID" value="NZ_BMKR01000031.1"/>
</dbReference>
<dbReference type="AlphaFoldDB" id="A0A917FT66"/>
<feature type="transmembrane region" description="Helical" evidence="5">
    <location>
        <begin position="86"/>
        <end position="108"/>
    </location>
</feature>
<dbReference type="PANTHER" id="PTHR37422">
    <property type="entry name" value="TEICHURONIC ACID BIOSYNTHESIS PROTEIN TUAE"/>
    <property type="match status" value="1"/>
</dbReference>
<feature type="transmembrane region" description="Helical" evidence="5">
    <location>
        <begin position="114"/>
        <end position="131"/>
    </location>
</feature>
<feature type="transmembrane region" description="Helical" evidence="5">
    <location>
        <begin position="485"/>
        <end position="501"/>
    </location>
</feature>
<evidence type="ECO:0000256" key="1">
    <source>
        <dbReference type="ARBA" id="ARBA00004141"/>
    </source>
</evidence>
<protein>
    <submittedName>
        <fullName evidence="7">O-antigen polymerase</fullName>
    </submittedName>
</protein>
<feature type="transmembrane region" description="Helical" evidence="5">
    <location>
        <begin position="21"/>
        <end position="43"/>
    </location>
</feature>
<keyword evidence="3 5" id="KW-1133">Transmembrane helix</keyword>
<keyword evidence="8" id="KW-1185">Reference proteome</keyword>
<evidence type="ECO:0000256" key="5">
    <source>
        <dbReference type="SAM" id="Phobius"/>
    </source>
</evidence>
<dbReference type="InterPro" id="IPR051533">
    <property type="entry name" value="WaaL-like"/>
</dbReference>
<evidence type="ECO:0000259" key="6">
    <source>
        <dbReference type="Pfam" id="PF04932"/>
    </source>
</evidence>
<reference evidence="7" key="1">
    <citation type="journal article" date="2014" name="Int. J. Syst. Evol. Microbiol.">
        <title>Complete genome sequence of Corynebacterium casei LMG S-19264T (=DSM 44701T), isolated from a smear-ripened cheese.</title>
        <authorList>
            <consortium name="US DOE Joint Genome Institute (JGI-PGF)"/>
            <person name="Walter F."/>
            <person name="Albersmeier A."/>
            <person name="Kalinowski J."/>
            <person name="Ruckert C."/>
        </authorList>
    </citation>
    <scope>NUCLEOTIDE SEQUENCE</scope>
    <source>
        <strain evidence="7">CGMCC 1.16134</strain>
    </source>
</reference>
<reference evidence="7" key="2">
    <citation type="submission" date="2020-09" db="EMBL/GenBank/DDBJ databases">
        <authorList>
            <person name="Sun Q."/>
            <person name="Zhou Y."/>
        </authorList>
    </citation>
    <scope>NUCLEOTIDE SEQUENCE</scope>
    <source>
        <strain evidence="7">CGMCC 1.16134</strain>
    </source>
</reference>
<feature type="transmembrane region" description="Helical" evidence="5">
    <location>
        <begin position="444"/>
        <end position="465"/>
    </location>
</feature>
<evidence type="ECO:0000256" key="4">
    <source>
        <dbReference type="ARBA" id="ARBA00023136"/>
    </source>
</evidence>
<dbReference type="GO" id="GO:0016020">
    <property type="term" value="C:membrane"/>
    <property type="evidence" value="ECO:0007669"/>
    <property type="project" value="UniProtKB-SubCell"/>
</dbReference>